<sequence>MSICSKFNGVKMPRPRKYRRISSEFGINYYGPKGVPMNEMDLVILSHEEVEAIRLADLEGCYQEQAAR</sequence>
<gene>
    <name evidence="2" type="ORF">GF359_06005</name>
</gene>
<dbReference type="AlphaFoldDB" id="A0A9D5QD54"/>
<organism evidence="2 3">
    <name type="scientific">candidate division WOR-3 bacterium</name>
    <dbReference type="NCBI Taxonomy" id="2052148"/>
    <lineage>
        <taxon>Bacteria</taxon>
        <taxon>Bacteria division WOR-3</taxon>
    </lineage>
</organism>
<protein>
    <submittedName>
        <fullName evidence="2">DUF134 domain-containing protein</fullName>
    </submittedName>
</protein>
<dbReference type="Pfam" id="PF02001">
    <property type="entry name" value="DUF134"/>
    <property type="match status" value="1"/>
</dbReference>
<dbReference type="PANTHER" id="PTHR37478:SF2">
    <property type="entry name" value="UPF0251 PROTEIN TK0562"/>
    <property type="match status" value="1"/>
</dbReference>
<dbReference type="PANTHER" id="PTHR37478">
    <property type="match status" value="1"/>
</dbReference>
<evidence type="ECO:0000313" key="2">
    <source>
        <dbReference type="EMBL" id="MBD3364752.1"/>
    </source>
</evidence>
<evidence type="ECO:0000256" key="1">
    <source>
        <dbReference type="ARBA" id="ARBA00009350"/>
    </source>
</evidence>
<evidence type="ECO:0000313" key="3">
    <source>
        <dbReference type="Proteomes" id="UP000630660"/>
    </source>
</evidence>
<dbReference type="Proteomes" id="UP000630660">
    <property type="component" value="Unassembled WGS sequence"/>
</dbReference>
<comment type="caution">
    <text evidence="2">The sequence shown here is derived from an EMBL/GenBank/DDBJ whole genome shotgun (WGS) entry which is preliminary data.</text>
</comment>
<proteinExistence type="inferred from homology"/>
<comment type="similarity">
    <text evidence="1">Belongs to the UPF0251 family.</text>
</comment>
<accession>A0A9D5QD54</accession>
<feature type="non-terminal residue" evidence="2">
    <location>
        <position position="68"/>
    </location>
</feature>
<dbReference type="InterPro" id="IPR002852">
    <property type="entry name" value="UPF0251"/>
</dbReference>
<reference evidence="2" key="1">
    <citation type="submission" date="2019-11" db="EMBL/GenBank/DDBJ databases">
        <title>Microbial mats filling the niche in hypersaline microbial mats.</title>
        <authorList>
            <person name="Wong H.L."/>
            <person name="Macleod F.I."/>
            <person name="White R.A. III"/>
            <person name="Burns B.P."/>
        </authorList>
    </citation>
    <scope>NUCLEOTIDE SEQUENCE</scope>
    <source>
        <strain evidence="2">Bin_327</strain>
    </source>
</reference>
<dbReference type="EMBL" id="WJKJ01000195">
    <property type="protein sequence ID" value="MBD3364752.1"/>
    <property type="molecule type" value="Genomic_DNA"/>
</dbReference>
<name>A0A9D5QD54_UNCW3</name>